<comment type="subcellular location">
    <subcellularLocation>
        <location evidence="1">Membrane</location>
    </subcellularLocation>
</comment>
<evidence type="ECO:0000256" key="2">
    <source>
        <dbReference type="ARBA" id="ARBA00022692"/>
    </source>
</evidence>
<feature type="transmembrane region" description="Helical" evidence="5">
    <location>
        <begin position="83"/>
        <end position="102"/>
    </location>
</feature>
<organism evidence="6">
    <name type="scientific">marine sediment metagenome</name>
    <dbReference type="NCBI Taxonomy" id="412755"/>
    <lineage>
        <taxon>unclassified sequences</taxon>
        <taxon>metagenomes</taxon>
        <taxon>ecological metagenomes</taxon>
    </lineage>
</organism>
<dbReference type="InterPro" id="IPR023352">
    <property type="entry name" value="MAPEG-like_dom_sf"/>
</dbReference>
<dbReference type="GO" id="GO:0016020">
    <property type="term" value="C:membrane"/>
    <property type="evidence" value="ECO:0007669"/>
    <property type="project" value="UniProtKB-SubCell"/>
</dbReference>
<dbReference type="SUPFAM" id="SSF161084">
    <property type="entry name" value="MAPEG domain-like"/>
    <property type="match status" value="1"/>
</dbReference>
<evidence type="ECO:0008006" key="7">
    <source>
        <dbReference type="Google" id="ProtNLM"/>
    </source>
</evidence>
<feature type="transmembrane region" description="Helical" evidence="5">
    <location>
        <begin position="114"/>
        <end position="134"/>
    </location>
</feature>
<keyword evidence="2 5" id="KW-0812">Transmembrane</keyword>
<gene>
    <name evidence="6" type="ORF">LCGC14_0255400</name>
</gene>
<feature type="transmembrane region" description="Helical" evidence="5">
    <location>
        <begin position="57"/>
        <end position="77"/>
    </location>
</feature>
<dbReference type="Gene3D" id="1.20.120.550">
    <property type="entry name" value="Membrane associated eicosanoid/glutathione metabolism-like domain"/>
    <property type="match status" value="1"/>
</dbReference>
<evidence type="ECO:0000313" key="6">
    <source>
        <dbReference type="EMBL" id="KKN87673.1"/>
    </source>
</evidence>
<name>A0A0F9X7V8_9ZZZZ</name>
<protein>
    <recommendedName>
        <fullName evidence="7">MAPEG family protein</fullName>
    </recommendedName>
</protein>
<evidence type="ECO:0000256" key="1">
    <source>
        <dbReference type="ARBA" id="ARBA00004370"/>
    </source>
</evidence>
<dbReference type="Pfam" id="PF01124">
    <property type="entry name" value="MAPEG"/>
    <property type="match status" value="1"/>
</dbReference>
<accession>A0A0F9X7V8</accession>
<keyword evidence="4 5" id="KW-0472">Membrane</keyword>
<keyword evidence="3 5" id="KW-1133">Transmembrane helix</keyword>
<proteinExistence type="predicted"/>
<feature type="transmembrane region" description="Helical" evidence="5">
    <location>
        <begin position="6"/>
        <end position="27"/>
    </location>
</feature>
<dbReference type="EMBL" id="LAZR01000135">
    <property type="protein sequence ID" value="KKN87673.1"/>
    <property type="molecule type" value="Genomic_DNA"/>
</dbReference>
<dbReference type="AlphaFoldDB" id="A0A0F9X7V8"/>
<reference evidence="6" key="1">
    <citation type="journal article" date="2015" name="Nature">
        <title>Complex archaea that bridge the gap between prokaryotes and eukaryotes.</title>
        <authorList>
            <person name="Spang A."/>
            <person name="Saw J.H."/>
            <person name="Jorgensen S.L."/>
            <person name="Zaremba-Niedzwiedzka K."/>
            <person name="Martijn J."/>
            <person name="Lind A.E."/>
            <person name="van Eijk R."/>
            <person name="Schleper C."/>
            <person name="Guy L."/>
            <person name="Ettema T.J."/>
        </authorList>
    </citation>
    <scope>NUCLEOTIDE SEQUENCE</scope>
</reference>
<evidence type="ECO:0000256" key="5">
    <source>
        <dbReference type="SAM" id="Phobius"/>
    </source>
</evidence>
<evidence type="ECO:0000256" key="3">
    <source>
        <dbReference type="ARBA" id="ARBA00022989"/>
    </source>
</evidence>
<comment type="caution">
    <text evidence="6">The sequence shown here is derived from an EMBL/GenBank/DDBJ whole genome shotgun (WGS) entry which is preliminary data.</text>
</comment>
<dbReference type="InterPro" id="IPR001129">
    <property type="entry name" value="Membr-assoc_MAPEG"/>
</dbReference>
<sequence>METFAAYSHALAALAFWAILMSVLGALSTMGRTPEGRCECGKPKRNYDDVVYRRERAFMNAIEASGPFLASTLAAVLLGAPVFWVNLFAALFVAVRVAMAVVHIGTTNQPMRSLFFTLGLVCILALAVLAIFAAF</sequence>
<evidence type="ECO:0000256" key="4">
    <source>
        <dbReference type="ARBA" id="ARBA00023136"/>
    </source>
</evidence>